<evidence type="ECO:0000256" key="1">
    <source>
        <dbReference type="SAM" id="MobiDB-lite"/>
    </source>
</evidence>
<feature type="region of interest" description="Disordered" evidence="1">
    <location>
        <begin position="315"/>
        <end position="357"/>
    </location>
</feature>
<keyword evidence="2" id="KW-1133">Transmembrane helix</keyword>
<evidence type="ECO:0000313" key="4">
    <source>
        <dbReference type="Proteomes" id="UP001602119"/>
    </source>
</evidence>
<sequence>MGPRLSHGPLPDGQNGHVTLHSTGGPSSPPSWPYAAHGQNGQSGPNGPAVPPGPGMPGAPTGPTGLSALVAPVPRRRRSKVVPAVAAATALVAAGAATAFFVFREGDGDAAARPAGASSPRATLAPPDACAMPRRATVERLVPKAKTDRDTRDHREDTGYITWVCTLRNDNFSFGEYVRSRSIELKLTRYEADGERTAVRVARDSYDAELTSGKYAEAHSTKEYYSSKVRPLSGVGEEAFARYTWARDAKSSNNKYSFGQAIGRVGDVVIEVKYQASQQRKDAPLLSMDGVQGVTEENALREVSGVMGEVAASVTAWRNGRGPASTPGDPGGTDASGSTPAASPPADASPSPTPIAMPASCEQVSAVALRYVPQATQKATQTQDSASTSTDCIWLNREFPAGAKSRMRNMVVTVQRFTNRVGAEDPNGAKNRFIDLRAEGRRLAGSGIGGGLFWYTSTDIKGLGDAAFRQYRTNRTPTVHAGVGQVAVLYGSTVVTVDFFGADRPEGAPLNSPKSTLMGAKESLVGALAVARAMAQALAAG</sequence>
<dbReference type="Proteomes" id="UP001602119">
    <property type="component" value="Unassembled WGS sequence"/>
</dbReference>
<feature type="region of interest" description="Disordered" evidence="1">
    <location>
        <begin position="1"/>
        <end position="68"/>
    </location>
</feature>
<organism evidence="3 4">
    <name type="scientific">Microtetraspora fusca</name>
    <dbReference type="NCBI Taxonomy" id="1997"/>
    <lineage>
        <taxon>Bacteria</taxon>
        <taxon>Bacillati</taxon>
        <taxon>Actinomycetota</taxon>
        <taxon>Actinomycetes</taxon>
        <taxon>Streptosporangiales</taxon>
        <taxon>Streptosporangiaceae</taxon>
        <taxon>Microtetraspora</taxon>
    </lineage>
</organism>
<accession>A0ABW6VCC2</accession>
<comment type="caution">
    <text evidence="3">The sequence shown here is derived from an EMBL/GenBank/DDBJ whole genome shotgun (WGS) entry which is preliminary data.</text>
</comment>
<evidence type="ECO:0000256" key="2">
    <source>
        <dbReference type="SAM" id="Phobius"/>
    </source>
</evidence>
<reference evidence="3 4" key="1">
    <citation type="submission" date="2024-10" db="EMBL/GenBank/DDBJ databases">
        <title>The Natural Products Discovery Center: Release of the First 8490 Sequenced Strains for Exploring Actinobacteria Biosynthetic Diversity.</title>
        <authorList>
            <person name="Kalkreuter E."/>
            <person name="Kautsar S.A."/>
            <person name="Yang D."/>
            <person name="Bader C.D."/>
            <person name="Teijaro C.N."/>
            <person name="Fluegel L."/>
            <person name="Davis C.M."/>
            <person name="Simpson J.R."/>
            <person name="Lauterbach L."/>
            <person name="Steele A.D."/>
            <person name="Gui C."/>
            <person name="Meng S."/>
            <person name="Li G."/>
            <person name="Viehrig K."/>
            <person name="Ye F."/>
            <person name="Su P."/>
            <person name="Kiefer A.F."/>
            <person name="Nichols A."/>
            <person name="Cepeda A.J."/>
            <person name="Yan W."/>
            <person name="Fan B."/>
            <person name="Jiang Y."/>
            <person name="Adhikari A."/>
            <person name="Zheng C.-J."/>
            <person name="Schuster L."/>
            <person name="Cowan T.M."/>
            <person name="Smanski M.J."/>
            <person name="Chevrette M.G."/>
            <person name="De Carvalho L.P.S."/>
            <person name="Shen B."/>
        </authorList>
    </citation>
    <scope>NUCLEOTIDE SEQUENCE [LARGE SCALE GENOMIC DNA]</scope>
    <source>
        <strain evidence="3 4">NPDC001281</strain>
    </source>
</reference>
<evidence type="ECO:0000313" key="3">
    <source>
        <dbReference type="EMBL" id="MFF4776890.1"/>
    </source>
</evidence>
<evidence type="ECO:0008006" key="5">
    <source>
        <dbReference type="Google" id="ProtNLM"/>
    </source>
</evidence>
<name>A0ABW6VCC2_MICFU</name>
<feature type="compositionally biased region" description="Low complexity" evidence="1">
    <location>
        <begin position="332"/>
        <end position="350"/>
    </location>
</feature>
<protein>
    <recommendedName>
        <fullName evidence="5">DUF3558 domain-containing protein</fullName>
    </recommendedName>
</protein>
<keyword evidence="2" id="KW-0472">Membrane</keyword>
<dbReference type="RefSeq" id="WP_387345309.1">
    <property type="nucleotide sequence ID" value="NZ_JBIAXI010000020.1"/>
</dbReference>
<proteinExistence type="predicted"/>
<keyword evidence="2" id="KW-0812">Transmembrane</keyword>
<feature type="compositionally biased region" description="Low complexity" evidence="1">
    <location>
        <begin position="58"/>
        <end position="68"/>
    </location>
</feature>
<feature type="compositionally biased region" description="Pro residues" evidence="1">
    <location>
        <begin position="48"/>
        <end position="57"/>
    </location>
</feature>
<feature type="transmembrane region" description="Helical" evidence="2">
    <location>
        <begin position="81"/>
        <end position="103"/>
    </location>
</feature>
<gene>
    <name evidence="3" type="ORF">ACFY05_28905</name>
</gene>
<keyword evidence="4" id="KW-1185">Reference proteome</keyword>
<dbReference type="EMBL" id="JBIAXI010000020">
    <property type="protein sequence ID" value="MFF4776890.1"/>
    <property type="molecule type" value="Genomic_DNA"/>
</dbReference>